<dbReference type="InterPro" id="IPR052892">
    <property type="entry name" value="NA-targeting_endonuclease"/>
</dbReference>
<evidence type="ECO:0000313" key="3">
    <source>
        <dbReference type="EMBL" id="CUQ82409.1"/>
    </source>
</evidence>
<proteinExistence type="predicted"/>
<dbReference type="InterPro" id="IPR003615">
    <property type="entry name" value="HNH_nuc"/>
</dbReference>
<keyword evidence="3" id="KW-0255">Endonuclease</keyword>
<dbReference type="GO" id="GO:0004519">
    <property type="term" value="F:endonuclease activity"/>
    <property type="evidence" value="ECO:0007669"/>
    <property type="project" value="UniProtKB-KW"/>
</dbReference>
<dbReference type="PANTHER" id="PTHR33877">
    <property type="entry name" value="SLL1193 PROTEIN"/>
    <property type="match status" value="1"/>
</dbReference>
<dbReference type="PANTHER" id="PTHR33877:SF1">
    <property type="entry name" value="TYPE IV METHYL-DIRECTED RESTRICTION ENZYME ECOKMCRA"/>
    <property type="match status" value="1"/>
</dbReference>
<dbReference type="GO" id="GO:0008270">
    <property type="term" value="F:zinc ion binding"/>
    <property type="evidence" value="ECO:0007669"/>
    <property type="project" value="InterPro"/>
</dbReference>
<dbReference type="GO" id="GO:0003676">
    <property type="term" value="F:nucleic acid binding"/>
    <property type="evidence" value="ECO:0007669"/>
    <property type="project" value="InterPro"/>
</dbReference>
<dbReference type="InterPro" id="IPR002711">
    <property type="entry name" value="HNH"/>
</dbReference>
<dbReference type="AlphaFoldDB" id="A0A174ZBH1"/>
<feature type="domain" description="HNH nuclease" evidence="2">
    <location>
        <begin position="232"/>
        <end position="288"/>
    </location>
</feature>
<keyword evidence="1" id="KW-1133">Transmembrane helix</keyword>
<evidence type="ECO:0000313" key="4">
    <source>
        <dbReference type="Proteomes" id="UP000078383"/>
    </source>
</evidence>
<dbReference type="Proteomes" id="UP000078383">
    <property type="component" value="Unassembled WGS sequence"/>
</dbReference>
<evidence type="ECO:0000256" key="1">
    <source>
        <dbReference type="SAM" id="Phobius"/>
    </source>
</evidence>
<reference evidence="3 4" key="1">
    <citation type="submission" date="2015-09" db="EMBL/GenBank/DDBJ databases">
        <authorList>
            <consortium name="Pathogen Informatics"/>
        </authorList>
    </citation>
    <scope>NUCLEOTIDE SEQUENCE [LARGE SCALE GENOMIC DNA]</scope>
    <source>
        <strain evidence="3 4">2789STDY5834889</strain>
    </source>
</reference>
<evidence type="ECO:0000259" key="2">
    <source>
        <dbReference type="SMART" id="SM00507"/>
    </source>
</evidence>
<keyword evidence="3" id="KW-0378">Hydrolase</keyword>
<name>A0A174ZBH1_9FIRM</name>
<dbReference type="SMART" id="SM00507">
    <property type="entry name" value="HNHc"/>
    <property type="match status" value="1"/>
</dbReference>
<dbReference type="RefSeq" id="WP_055170909.1">
    <property type="nucleotide sequence ID" value="NZ_CZBX01000002.1"/>
</dbReference>
<dbReference type="CDD" id="cd00085">
    <property type="entry name" value="HNHc"/>
    <property type="match status" value="1"/>
</dbReference>
<feature type="transmembrane region" description="Helical" evidence="1">
    <location>
        <begin position="9"/>
        <end position="30"/>
    </location>
</feature>
<sequence>MKQALNDSILFVVLVVIIVALVITLIVLIIQAICRSVADNYIDKNRRSLFNKTRPLSDKCVEAGNKLLNELRTYWAYIDELGLDQEYTCSSSVVSNASNNVVKYLIKYSDIGYDQDTLEKIDFCIRYLHLYEQMMDDMEILEDDISEYLPAHVRMFALKNKIPYKVCDISYKLAENVEPEFSFLYVSPAGRSERAFDINITPSLLSKVESEIYKKLDKKGFSTTQRQMMTNDLREAIKKRDNYTCCICGNSVFNEPNLLLEVDHIVPISKGGKTEASNLQTLCWRCNRSKSNKM</sequence>
<organism evidence="3 4">
    <name type="scientific">[Ruminococcus] torques</name>
    <dbReference type="NCBI Taxonomy" id="33039"/>
    <lineage>
        <taxon>Bacteria</taxon>
        <taxon>Bacillati</taxon>
        <taxon>Bacillota</taxon>
        <taxon>Clostridia</taxon>
        <taxon>Lachnospirales</taxon>
        <taxon>Lachnospiraceae</taxon>
        <taxon>Mediterraneibacter</taxon>
    </lineage>
</organism>
<dbReference type="Gene3D" id="1.10.30.50">
    <property type="match status" value="1"/>
</dbReference>
<dbReference type="Pfam" id="PF01844">
    <property type="entry name" value="HNH"/>
    <property type="match status" value="1"/>
</dbReference>
<keyword evidence="3" id="KW-0540">Nuclease</keyword>
<dbReference type="EMBL" id="CZBX01000002">
    <property type="protein sequence ID" value="CUQ82409.1"/>
    <property type="molecule type" value="Genomic_DNA"/>
</dbReference>
<protein>
    <submittedName>
        <fullName evidence="3">HNH endonuclease</fullName>
    </submittedName>
</protein>
<gene>
    <name evidence="3" type="ORF">ERS852502_00494</name>
</gene>
<dbReference type="OrthoDB" id="9802901at2"/>
<keyword evidence="1" id="KW-0812">Transmembrane</keyword>
<keyword evidence="1" id="KW-0472">Membrane</keyword>
<accession>A0A174ZBH1</accession>